<evidence type="ECO:0000313" key="1">
    <source>
        <dbReference type="EMBL" id="MEZ7516607.1"/>
    </source>
</evidence>
<dbReference type="EMBL" id="JASMRN010000016">
    <property type="protein sequence ID" value="MEZ7516607.1"/>
    <property type="molecule type" value="Genomic_DNA"/>
</dbReference>
<sequence>MKKTYDATDRKEYLEGYAMGLNPFLSLKRKMSKATIAGFKSGRIDYEDRNGRISNGIPKRIVTEKILEDFLIAGMFGFDIDVEGYTTFQINTISKWYQSGTEKYDPKQYDNLSALLNRDEIIMSIE</sequence>
<dbReference type="RefSeq" id="WP_026706751.1">
    <property type="nucleotide sequence ID" value="NZ_JASMRN010000016.1"/>
</dbReference>
<protein>
    <submittedName>
        <fullName evidence="1">Uncharacterized protein</fullName>
    </submittedName>
</protein>
<name>A0ABV4KG05_9FLAO</name>
<evidence type="ECO:0000313" key="2">
    <source>
        <dbReference type="Proteomes" id="UP001568894"/>
    </source>
</evidence>
<keyword evidence="2" id="KW-1185">Reference proteome</keyword>
<dbReference type="Proteomes" id="UP001568894">
    <property type="component" value="Unassembled WGS sequence"/>
</dbReference>
<proteinExistence type="predicted"/>
<gene>
    <name evidence="1" type="ORF">QO192_15110</name>
</gene>
<organism evidence="1 2">
    <name type="scientific">Flavobacterium frigidarium</name>
    <dbReference type="NCBI Taxonomy" id="99286"/>
    <lineage>
        <taxon>Bacteria</taxon>
        <taxon>Pseudomonadati</taxon>
        <taxon>Bacteroidota</taxon>
        <taxon>Flavobacteriia</taxon>
        <taxon>Flavobacteriales</taxon>
        <taxon>Flavobacteriaceae</taxon>
        <taxon>Flavobacterium</taxon>
    </lineage>
</organism>
<reference evidence="1 2" key="1">
    <citation type="submission" date="2023-05" db="EMBL/GenBank/DDBJ databases">
        <title>Adaptations of aquatic viruses from atmosphere-close ecosystems of the Central Arctic Ocean.</title>
        <authorList>
            <person name="Rahlff J."/>
            <person name="Holmfeldt K."/>
        </authorList>
    </citation>
    <scope>NUCLEOTIDE SEQUENCE [LARGE SCALE GENOMIC DNA]</scope>
    <source>
        <strain evidence="1 2">Arc14</strain>
    </source>
</reference>
<comment type="caution">
    <text evidence="1">The sequence shown here is derived from an EMBL/GenBank/DDBJ whole genome shotgun (WGS) entry which is preliminary data.</text>
</comment>
<accession>A0ABV4KG05</accession>